<dbReference type="OrthoDB" id="8421723at2"/>
<evidence type="ECO:0000256" key="1">
    <source>
        <dbReference type="ARBA" id="ARBA00004370"/>
    </source>
</evidence>
<dbReference type="PATRIC" id="fig|1385369.3.peg.2411"/>
<dbReference type="GO" id="GO:0003677">
    <property type="term" value="F:DNA binding"/>
    <property type="evidence" value="ECO:0007669"/>
    <property type="project" value="InterPro"/>
</dbReference>
<evidence type="ECO:0000256" key="6">
    <source>
        <dbReference type="SAM" id="MobiDB-lite"/>
    </source>
</evidence>
<dbReference type="Proteomes" id="UP000019486">
    <property type="component" value="Unassembled WGS sequence"/>
</dbReference>
<evidence type="ECO:0000256" key="5">
    <source>
        <dbReference type="SAM" id="Coils"/>
    </source>
</evidence>
<keyword evidence="2" id="KW-0812">Transmembrane</keyword>
<sequence length="623" mass="64495">MSPRPPDHSDNDPTVPDPSDGTNPTGSAAERIIEKFGGIRPMAHKLGMPVTTVQGWKKRGAIPSARHPDLLTAAGRHKITLDQSELDAAAPVDERTADDSSPIGIVTPERVSPDLPPADAPALDTPASDTAPSDTPSTRSTAAAMPWSGARSYERPSATSTGSETTGSETMTGKTSETTASEPTTGEPSAGLATGEPIHRDPDPIRTPEPAHSSGGGKGLATFAILLALAGTGAAVTAPMWGPKVIPQVWPPSTGGALSQQVTSLEQRVQQLSSRGGDTAPLADRLAQLEQRLSETTQAQTSAQAPAQTGGEPSGQAAPAGVDQAQVESIVQERVQQLAGRIGALEQRPQNPAGVDRQALDARVAPIEQQLQALAQVRDRVQGIEDKVGTLDQQQGQAIARLRDSVAGLEQEANRLAQEINNTANRATQVAEAVNLRQAQESKAQALVLAAGQLRATLQSSRPFTGELAAVRAVDLRDPKVVEALGAIEPFAADGIPTEAQLNQEFSTVAGDIVRAGVIATGNAGQWWDKALSTASSLVSVRRTAGDVQGSTAEAVTARAEQHLKDGRLDRTIAELETLTGEPASAAKPWIDAAKARLAANNAGALLTGQAIARLSGSAGGNQ</sequence>
<dbReference type="Gene3D" id="1.10.260.40">
    <property type="entry name" value="lambda repressor-like DNA-binding domains"/>
    <property type="match status" value="1"/>
</dbReference>
<evidence type="ECO:0000313" key="8">
    <source>
        <dbReference type="Proteomes" id="UP000019486"/>
    </source>
</evidence>
<accession>W9H3B9</accession>
<proteinExistence type="predicted"/>
<gene>
    <name evidence="7" type="ORF">N825_35250</name>
</gene>
<reference evidence="7 8" key="1">
    <citation type="submission" date="2013-08" db="EMBL/GenBank/DDBJ databases">
        <title>The genome sequence of Skermanella stibiiresistens.</title>
        <authorList>
            <person name="Zhu W."/>
            <person name="Wang G."/>
        </authorList>
    </citation>
    <scope>NUCLEOTIDE SEQUENCE [LARGE SCALE GENOMIC DNA]</scope>
    <source>
        <strain evidence="7 8">SB22</strain>
    </source>
</reference>
<feature type="region of interest" description="Disordered" evidence="6">
    <location>
        <begin position="82"/>
        <end position="218"/>
    </location>
</feature>
<dbReference type="STRING" id="1385369.N825_35250"/>
<feature type="compositionally biased region" description="Basic and acidic residues" evidence="6">
    <location>
        <begin position="197"/>
        <end position="206"/>
    </location>
</feature>
<keyword evidence="4" id="KW-0472">Membrane</keyword>
<feature type="region of interest" description="Disordered" evidence="6">
    <location>
        <begin position="295"/>
        <end position="324"/>
    </location>
</feature>
<feature type="region of interest" description="Disordered" evidence="6">
    <location>
        <begin position="1"/>
        <end position="28"/>
    </location>
</feature>
<keyword evidence="8" id="KW-1185">Reference proteome</keyword>
<comment type="caution">
    <text evidence="7">The sequence shown here is derived from an EMBL/GenBank/DDBJ whole genome shotgun (WGS) entry which is preliminary data.</text>
</comment>
<dbReference type="PANTHER" id="PTHR15415">
    <property type="entry name" value="MITOFILIN"/>
    <property type="match status" value="1"/>
</dbReference>
<feature type="compositionally biased region" description="Low complexity" evidence="6">
    <location>
        <begin position="120"/>
        <end position="132"/>
    </location>
</feature>
<dbReference type="GO" id="GO:0016020">
    <property type="term" value="C:membrane"/>
    <property type="evidence" value="ECO:0007669"/>
    <property type="project" value="UniProtKB-SubCell"/>
</dbReference>
<dbReference type="PANTHER" id="PTHR15415:SF7">
    <property type="entry name" value="MICOS COMPLEX SUBUNIT MIC60"/>
    <property type="match status" value="1"/>
</dbReference>
<keyword evidence="5" id="KW-0175">Coiled coil</keyword>
<feature type="compositionally biased region" description="Basic and acidic residues" evidence="6">
    <location>
        <begin position="1"/>
        <end position="11"/>
    </location>
</feature>
<comment type="subcellular location">
    <subcellularLocation>
        <location evidence="1">Membrane</location>
    </subcellularLocation>
</comment>
<dbReference type="EMBL" id="AVFL01000007">
    <property type="protein sequence ID" value="EWY40675.1"/>
    <property type="molecule type" value="Genomic_DNA"/>
</dbReference>
<keyword evidence="3" id="KW-1133">Transmembrane helix</keyword>
<evidence type="ECO:0000256" key="4">
    <source>
        <dbReference type="ARBA" id="ARBA00023136"/>
    </source>
</evidence>
<dbReference type="Gene3D" id="1.20.1270.70">
    <property type="entry name" value="Designed single chain three-helix bundle"/>
    <property type="match status" value="1"/>
</dbReference>
<protein>
    <submittedName>
        <fullName evidence="7">Uncharacterized protein</fullName>
    </submittedName>
</protein>
<evidence type="ECO:0000313" key="7">
    <source>
        <dbReference type="EMBL" id="EWY40675.1"/>
    </source>
</evidence>
<dbReference type="InterPro" id="IPR010982">
    <property type="entry name" value="Lambda_DNA-bd_dom_sf"/>
</dbReference>
<evidence type="ECO:0000256" key="2">
    <source>
        <dbReference type="ARBA" id="ARBA00022692"/>
    </source>
</evidence>
<dbReference type="RefSeq" id="WP_157619128.1">
    <property type="nucleotide sequence ID" value="NZ_AVFL01000007.1"/>
</dbReference>
<organism evidence="7 8">
    <name type="scientific">Skermanella stibiiresistens SB22</name>
    <dbReference type="NCBI Taxonomy" id="1385369"/>
    <lineage>
        <taxon>Bacteria</taxon>
        <taxon>Pseudomonadati</taxon>
        <taxon>Pseudomonadota</taxon>
        <taxon>Alphaproteobacteria</taxon>
        <taxon>Rhodospirillales</taxon>
        <taxon>Azospirillaceae</taxon>
        <taxon>Skermanella</taxon>
    </lineage>
</organism>
<dbReference type="Pfam" id="PF09731">
    <property type="entry name" value="Mitofilin"/>
    <property type="match status" value="1"/>
</dbReference>
<feature type="coiled-coil region" evidence="5">
    <location>
        <begin position="367"/>
        <end position="426"/>
    </location>
</feature>
<dbReference type="AlphaFoldDB" id="W9H3B9"/>
<feature type="compositionally biased region" description="Low complexity" evidence="6">
    <location>
        <begin position="296"/>
        <end position="309"/>
    </location>
</feature>
<feature type="compositionally biased region" description="Low complexity" evidence="6">
    <location>
        <begin position="157"/>
        <end position="181"/>
    </location>
</feature>
<dbReference type="InterPro" id="IPR059216">
    <property type="entry name" value="LeuA_carph_isopro_dom"/>
</dbReference>
<name>W9H3B9_9PROT</name>
<dbReference type="InterPro" id="IPR019133">
    <property type="entry name" value="MIC60"/>
</dbReference>
<evidence type="ECO:0000256" key="3">
    <source>
        <dbReference type="ARBA" id="ARBA00022989"/>
    </source>
</evidence>
<dbReference type="NCBIfam" id="NF046037">
    <property type="entry name" value="carphisopro"/>
    <property type="match status" value="1"/>
</dbReference>